<feature type="transmembrane region" description="Helical" evidence="1">
    <location>
        <begin position="130"/>
        <end position="154"/>
    </location>
</feature>
<dbReference type="AlphaFoldDB" id="A0A9Q5HSD0"/>
<dbReference type="Pfam" id="PF06687">
    <property type="entry name" value="SUR7"/>
    <property type="match status" value="1"/>
</dbReference>
<proteinExistence type="predicted"/>
<comment type="caution">
    <text evidence="2">The sequence shown here is derived from an EMBL/GenBank/DDBJ whole genome shotgun (WGS) entry which is preliminary data.</text>
</comment>
<feature type="transmembrane region" description="Helical" evidence="1">
    <location>
        <begin position="166"/>
        <end position="194"/>
    </location>
</feature>
<dbReference type="GO" id="GO:0005886">
    <property type="term" value="C:plasma membrane"/>
    <property type="evidence" value="ECO:0007669"/>
    <property type="project" value="InterPro"/>
</dbReference>
<keyword evidence="1" id="KW-0472">Membrane</keyword>
<protein>
    <recommendedName>
        <fullName evidence="4">Pali-domain-containing protein</fullName>
    </recommendedName>
</protein>
<dbReference type="OrthoDB" id="3881at2759"/>
<evidence type="ECO:0000256" key="1">
    <source>
        <dbReference type="SAM" id="Phobius"/>
    </source>
</evidence>
<dbReference type="GO" id="GO:0035838">
    <property type="term" value="C:growing cell tip"/>
    <property type="evidence" value="ECO:0007669"/>
    <property type="project" value="TreeGrafter"/>
</dbReference>
<organism evidence="2 3">
    <name type="scientific">Sanghuangporus baumii</name>
    <name type="common">Phellinus baumii</name>
    <dbReference type="NCBI Taxonomy" id="108892"/>
    <lineage>
        <taxon>Eukaryota</taxon>
        <taxon>Fungi</taxon>
        <taxon>Dikarya</taxon>
        <taxon>Basidiomycota</taxon>
        <taxon>Agaricomycotina</taxon>
        <taxon>Agaricomycetes</taxon>
        <taxon>Hymenochaetales</taxon>
        <taxon>Hymenochaetaceae</taxon>
        <taxon>Sanghuangporus</taxon>
    </lineage>
</organism>
<sequence length="262" mass="28668">MQLYAKSKAYLSQSSRTRIHQHHRRKYTFLIVLTLLVLFTAFILQLLVALSLLIIDPVYLLSVVSTTRDDLPPTAIATELRFGVWGYCAISVLDATTLFSNGGECSHPRLGYEVNEQILALTGQDELLSILLKGLTVILILHPICAVLTLLALLPSLLSYIHAFAILSLIVTVASAIIASISTAVDIAIVAIAMDRVGDVTTFHFAVEWGNAPWMSLVAAVLLWVVVILQSVVVCGCCGVGQRLWVRVDDHGNSFETREAKK</sequence>
<feature type="transmembrane region" description="Helical" evidence="1">
    <location>
        <begin position="27"/>
        <end position="55"/>
    </location>
</feature>
<keyword evidence="3" id="KW-1185">Reference proteome</keyword>
<dbReference type="PANTHER" id="PTHR28013:SF4">
    <property type="entry name" value="MARVEL DOMAIN-CONTAINING PROTEIN"/>
    <property type="match status" value="1"/>
</dbReference>
<accession>A0A9Q5HSD0</accession>
<evidence type="ECO:0000313" key="3">
    <source>
        <dbReference type="Proteomes" id="UP000757232"/>
    </source>
</evidence>
<evidence type="ECO:0000313" key="2">
    <source>
        <dbReference type="EMBL" id="OCB85105.1"/>
    </source>
</evidence>
<gene>
    <name evidence="2" type="ORF">A7U60_g7730</name>
</gene>
<dbReference type="InterPro" id="IPR009571">
    <property type="entry name" value="SUR7/Rim9-like_fungi"/>
</dbReference>
<keyword evidence="1" id="KW-0812">Transmembrane</keyword>
<keyword evidence="1" id="KW-1133">Transmembrane helix</keyword>
<dbReference type="Proteomes" id="UP000757232">
    <property type="component" value="Unassembled WGS sequence"/>
</dbReference>
<dbReference type="EMBL" id="LNZH02000211">
    <property type="protein sequence ID" value="OCB85105.1"/>
    <property type="molecule type" value="Genomic_DNA"/>
</dbReference>
<reference evidence="2" key="1">
    <citation type="submission" date="2016-06" db="EMBL/GenBank/DDBJ databases">
        <title>Draft Genome sequence of the fungus Inonotus baumii.</title>
        <authorList>
            <person name="Zhu H."/>
            <person name="Lin W."/>
        </authorList>
    </citation>
    <scope>NUCLEOTIDE SEQUENCE</scope>
    <source>
        <strain evidence="2">821</strain>
    </source>
</reference>
<dbReference type="InterPro" id="IPR051380">
    <property type="entry name" value="pH-response_reg_palI/RIM9"/>
</dbReference>
<dbReference type="PANTHER" id="PTHR28013">
    <property type="entry name" value="PROTEIN DCV1-RELATED"/>
    <property type="match status" value="1"/>
</dbReference>
<name>A0A9Q5HSD0_SANBA</name>
<evidence type="ECO:0008006" key="4">
    <source>
        <dbReference type="Google" id="ProtNLM"/>
    </source>
</evidence>
<feature type="transmembrane region" description="Helical" evidence="1">
    <location>
        <begin position="214"/>
        <end position="240"/>
    </location>
</feature>
<dbReference type="GO" id="GO:0032153">
    <property type="term" value="C:cell division site"/>
    <property type="evidence" value="ECO:0007669"/>
    <property type="project" value="TreeGrafter"/>
</dbReference>